<dbReference type="Pfam" id="PF00691">
    <property type="entry name" value="OmpA"/>
    <property type="match status" value="1"/>
</dbReference>
<accession>V8G8R9</accession>
<dbReference type="Proteomes" id="UP000018766">
    <property type="component" value="Unassembled WGS sequence"/>
</dbReference>
<keyword evidence="2 4" id="KW-0472">Membrane</keyword>
<feature type="signal peptide" evidence="5">
    <location>
        <begin position="1"/>
        <end position="18"/>
    </location>
</feature>
<name>V8G8R9_9BURK</name>
<evidence type="ECO:0000256" key="4">
    <source>
        <dbReference type="PROSITE-ProRule" id="PRU00473"/>
    </source>
</evidence>
<evidence type="ECO:0000313" key="7">
    <source>
        <dbReference type="EMBL" id="ETD72358.1"/>
    </source>
</evidence>
<proteinExistence type="predicted"/>
<gene>
    <name evidence="7" type="ORF">V757_04385</name>
</gene>
<comment type="caution">
    <text evidence="7">The sequence shown here is derived from an EMBL/GenBank/DDBJ whole genome shotgun (WGS) entry which is preliminary data.</text>
</comment>
<dbReference type="InterPro" id="IPR050330">
    <property type="entry name" value="Bact_OuterMem_StrucFunc"/>
</dbReference>
<dbReference type="PROSITE" id="PS51257">
    <property type="entry name" value="PROKAR_LIPOPROTEIN"/>
    <property type="match status" value="1"/>
</dbReference>
<feature type="chain" id="PRO_5004770151" evidence="5">
    <location>
        <begin position="19"/>
        <end position="172"/>
    </location>
</feature>
<evidence type="ECO:0000256" key="3">
    <source>
        <dbReference type="ARBA" id="ARBA00023237"/>
    </source>
</evidence>
<dbReference type="InterPro" id="IPR006664">
    <property type="entry name" value="OMP_bac"/>
</dbReference>
<dbReference type="CDD" id="cd07185">
    <property type="entry name" value="OmpA_C-like"/>
    <property type="match status" value="1"/>
</dbReference>
<comment type="subcellular location">
    <subcellularLocation>
        <location evidence="1">Cell outer membrane</location>
    </subcellularLocation>
</comment>
<dbReference type="PROSITE" id="PS51123">
    <property type="entry name" value="OMPA_2"/>
    <property type="match status" value="1"/>
</dbReference>
<reference evidence="7 8" key="1">
    <citation type="submission" date="2013-11" db="EMBL/GenBank/DDBJ databases">
        <title>Genomic analysis of Pelistega sp. HM-7.</title>
        <authorList>
            <person name="Kumbhare S.V."/>
            <person name="Shetty S.A."/>
            <person name="Sharma O."/>
            <person name="Dhotre D.P."/>
        </authorList>
    </citation>
    <scope>NUCLEOTIDE SEQUENCE [LARGE SCALE GENOMIC DNA]</scope>
    <source>
        <strain evidence="7 8">HM-7</strain>
    </source>
</reference>
<feature type="domain" description="OmpA-like" evidence="6">
    <location>
        <begin position="37"/>
        <end position="166"/>
    </location>
</feature>
<dbReference type="PANTHER" id="PTHR30329:SF21">
    <property type="entry name" value="LIPOPROTEIN YIAD-RELATED"/>
    <property type="match status" value="1"/>
</dbReference>
<dbReference type="SUPFAM" id="SSF103088">
    <property type="entry name" value="OmpA-like"/>
    <property type="match status" value="1"/>
</dbReference>
<evidence type="ECO:0000256" key="2">
    <source>
        <dbReference type="ARBA" id="ARBA00023136"/>
    </source>
</evidence>
<dbReference type="PRINTS" id="PR01021">
    <property type="entry name" value="OMPADOMAIN"/>
</dbReference>
<dbReference type="GO" id="GO:0009279">
    <property type="term" value="C:cell outer membrane"/>
    <property type="evidence" value="ECO:0007669"/>
    <property type="project" value="UniProtKB-SubCell"/>
</dbReference>
<evidence type="ECO:0000256" key="5">
    <source>
        <dbReference type="SAM" id="SignalP"/>
    </source>
</evidence>
<evidence type="ECO:0000313" key="8">
    <source>
        <dbReference type="Proteomes" id="UP000018766"/>
    </source>
</evidence>
<keyword evidence="8" id="KW-1185">Reference proteome</keyword>
<keyword evidence="3" id="KW-0998">Cell outer membrane</keyword>
<dbReference type="PATRIC" id="fig|1414851.3.peg.883"/>
<protein>
    <submittedName>
        <fullName evidence="7">Membrane protein</fullName>
    </submittedName>
</protein>
<evidence type="ECO:0000256" key="1">
    <source>
        <dbReference type="ARBA" id="ARBA00004442"/>
    </source>
</evidence>
<dbReference type="RefSeq" id="WP_023950184.1">
    <property type="nucleotide sequence ID" value="NZ_AYSV01000067.1"/>
</dbReference>
<dbReference type="PANTHER" id="PTHR30329">
    <property type="entry name" value="STATOR ELEMENT OF FLAGELLAR MOTOR COMPLEX"/>
    <property type="match status" value="1"/>
</dbReference>
<sequence length="172" mass="18418">MKLSRLAISLVTVSALSACVNLKDVDNDWCGPESQPVKQEQVTLAADALFQFDKSNPSDLLAEGKKTLDELVTKITEGYATVDRIDLVGHTDRLGTEAYNYNLGLNRAKTVKAYLEQGGISAPISVASAGESQPVTKDCVGERATPALTACLQPDRRVTVAITGIRKPTAKK</sequence>
<dbReference type="InterPro" id="IPR006665">
    <property type="entry name" value="OmpA-like"/>
</dbReference>
<evidence type="ECO:0000259" key="6">
    <source>
        <dbReference type="PROSITE" id="PS51123"/>
    </source>
</evidence>
<organism evidence="7 8">
    <name type="scientific">Pelistega indica</name>
    <dbReference type="NCBI Taxonomy" id="1414851"/>
    <lineage>
        <taxon>Bacteria</taxon>
        <taxon>Pseudomonadati</taxon>
        <taxon>Pseudomonadota</taxon>
        <taxon>Betaproteobacteria</taxon>
        <taxon>Burkholderiales</taxon>
        <taxon>Alcaligenaceae</taxon>
        <taxon>Pelistega</taxon>
    </lineage>
</organism>
<keyword evidence="5" id="KW-0732">Signal</keyword>
<dbReference type="EMBL" id="AYSV01000067">
    <property type="protein sequence ID" value="ETD72358.1"/>
    <property type="molecule type" value="Genomic_DNA"/>
</dbReference>
<dbReference type="AlphaFoldDB" id="V8G8R9"/>
<dbReference type="InterPro" id="IPR036737">
    <property type="entry name" value="OmpA-like_sf"/>
</dbReference>
<dbReference type="Gene3D" id="3.30.1330.60">
    <property type="entry name" value="OmpA-like domain"/>
    <property type="match status" value="1"/>
</dbReference>
<dbReference type="OrthoDB" id="5360144at2"/>